<organism evidence="5 6">
    <name type="scientific">Palleronia abyssalis</name>
    <dbReference type="NCBI Taxonomy" id="1501240"/>
    <lineage>
        <taxon>Bacteria</taxon>
        <taxon>Pseudomonadati</taxon>
        <taxon>Pseudomonadota</taxon>
        <taxon>Alphaproteobacteria</taxon>
        <taxon>Rhodobacterales</taxon>
        <taxon>Roseobacteraceae</taxon>
        <taxon>Palleronia</taxon>
    </lineage>
</organism>
<keyword evidence="1" id="KW-0805">Transcription regulation</keyword>
<reference evidence="5 6" key="1">
    <citation type="submission" date="2018-03" db="EMBL/GenBank/DDBJ databases">
        <authorList>
            <person name="Keele B.F."/>
        </authorList>
    </citation>
    <scope>NUCLEOTIDE SEQUENCE [LARGE SCALE GENOMIC DNA]</scope>
    <source>
        <strain evidence="5 6">CECT 8504</strain>
    </source>
</reference>
<dbReference type="NCBIfam" id="TIGR02325">
    <property type="entry name" value="C_P_lyase_phnF"/>
    <property type="match status" value="1"/>
</dbReference>
<dbReference type="GO" id="GO:0045892">
    <property type="term" value="P:negative regulation of DNA-templated transcription"/>
    <property type="evidence" value="ECO:0007669"/>
    <property type="project" value="TreeGrafter"/>
</dbReference>
<evidence type="ECO:0000256" key="3">
    <source>
        <dbReference type="ARBA" id="ARBA00023163"/>
    </source>
</evidence>
<dbReference type="Pfam" id="PF07702">
    <property type="entry name" value="UTRA"/>
    <property type="match status" value="1"/>
</dbReference>
<accession>A0A2R8BUT6</accession>
<gene>
    <name evidence="5" type="primary">phnF_1</name>
    <name evidence="5" type="ORF">PAA8504_01741</name>
</gene>
<dbReference type="GO" id="GO:0003677">
    <property type="term" value="F:DNA binding"/>
    <property type="evidence" value="ECO:0007669"/>
    <property type="project" value="UniProtKB-KW"/>
</dbReference>
<protein>
    <submittedName>
        <fullName evidence="5">Putative transcriptional regulator PhnF</fullName>
    </submittedName>
</protein>
<dbReference type="PROSITE" id="PS50949">
    <property type="entry name" value="HTH_GNTR"/>
    <property type="match status" value="1"/>
</dbReference>
<dbReference type="SMART" id="SM00866">
    <property type="entry name" value="UTRA"/>
    <property type="match status" value="1"/>
</dbReference>
<keyword evidence="6" id="KW-1185">Reference proteome</keyword>
<feature type="domain" description="HTH gntR-type" evidence="4">
    <location>
        <begin position="4"/>
        <end position="72"/>
    </location>
</feature>
<dbReference type="PANTHER" id="PTHR44846">
    <property type="entry name" value="MANNOSYL-D-GLYCERATE TRANSPORT/METABOLISM SYSTEM REPRESSOR MNGR-RELATED"/>
    <property type="match status" value="1"/>
</dbReference>
<dbReference type="InterPro" id="IPR036390">
    <property type="entry name" value="WH_DNA-bd_sf"/>
</dbReference>
<evidence type="ECO:0000313" key="6">
    <source>
        <dbReference type="Proteomes" id="UP000244912"/>
    </source>
</evidence>
<dbReference type="SUPFAM" id="SSF46785">
    <property type="entry name" value="Winged helix' DNA-binding domain"/>
    <property type="match status" value="1"/>
</dbReference>
<dbReference type="InterPro" id="IPR036388">
    <property type="entry name" value="WH-like_DNA-bd_sf"/>
</dbReference>
<dbReference type="Gene3D" id="3.40.1410.10">
    <property type="entry name" value="Chorismate lyase-like"/>
    <property type="match status" value="1"/>
</dbReference>
<dbReference type="CDD" id="cd07377">
    <property type="entry name" value="WHTH_GntR"/>
    <property type="match status" value="1"/>
</dbReference>
<dbReference type="PRINTS" id="PR00035">
    <property type="entry name" value="HTHGNTR"/>
</dbReference>
<dbReference type="InterPro" id="IPR050679">
    <property type="entry name" value="Bact_HTH_transcr_reg"/>
</dbReference>
<evidence type="ECO:0000259" key="4">
    <source>
        <dbReference type="PROSITE" id="PS50949"/>
    </source>
</evidence>
<dbReference type="InterPro" id="IPR000524">
    <property type="entry name" value="Tscrpt_reg_HTH_GntR"/>
</dbReference>
<dbReference type="SMART" id="SM00345">
    <property type="entry name" value="HTH_GNTR"/>
    <property type="match status" value="1"/>
</dbReference>
<dbReference type="RefSeq" id="WP_108893777.1">
    <property type="nucleotide sequence ID" value="NZ_ONZF01000003.1"/>
</dbReference>
<dbReference type="Pfam" id="PF00392">
    <property type="entry name" value="GntR"/>
    <property type="match status" value="1"/>
</dbReference>
<evidence type="ECO:0000256" key="2">
    <source>
        <dbReference type="ARBA" id="ARBA00023125"/>
    </source>
</evidence>
<keyword evidence="3" id="KW-0804">Transcription</keyword>
<dbReference type="Gene3D" id="1.10.10.10">
    <property type="entry name" value="Winged helix-like DNA-binding domain superfamily/Winged helix DNA-binding domain"/>
    <property type="match status" value="1"/>
</dbReference>
<dbReference type="AlphaFoldDB" id="A0A2R8BUT6"/>
<evidence type="ECO:0000256" key="1">
    <source>
        <dbReference type="ARBA" id="ARBA00023015"/>
    </source>
</evidence>
<dbReference type="Proteomes" id="UP000244912">
    <property type="component" value="Unassembled WGS sequence"/>
</dbReference>
<dbReference type="SUPFAM" id="SSF64288">
    <property type="entry name" value="Chorismate lyase-like"/>
    <property type="match status" value="1"/>
</dbReference>
<evidence type="ECO:0000313" key="5">
    <source>
        <dbReference type="EMBL" id="SPJ23921.1"/>
    </source>
</evidence>
<dbReference type="EMBL" id="ONZF01000003">
    <property type="protein sequence ID" value="SPJ23921.1"/>
    <property type="molecule type" value="Genomic_DNA"/>
</dbReference>
<dbReference type="OrthoDB" id="9800645at2"/>
<dbReference type="InterPro" id="IPR011663">
    <property type="entry name" value="UTRA"/>
</dbReference>
<dbReference type="InterPro" id="IPR012702">
    <property type="entry name" value="CP_lyase_PhnF"/>
</dbReference>
<dbReference type="GO" id="GO:0003700">
    <property type="term" value="F:DNA-binding transcription factor activity"/>
    <property type="evidence" value="ECO:0007669"/>
    <property type="project" value="InterPro"/>
</dbReference>
<dbReference type="InterPro" id="IPR028978">
    <property type="entry name" value="Chorismate_lyase_/UTRA_dom_sf"/>
</dbReference>
<keyword evidence="2" id="KW-0238">DNA-binding</keyword>
<proteinExistence type="predicted"/>
<sequence length="236" mass="25073">MTAETIWSSIAETLRAEIAQGVRAPGARLPTEAQLSKRFGVNRHTVRRALAHLSQEGLLHSRRGVGVFVASRPAEYALGPKVRFHRNISAAGRFPKRHTTLIETRNPTEAEAEALKISTSGRVIATEGISLSDGVPIALFASAFPEDRLPGLADALSELSSVTEALARAGVPDYTRRTTRITAVTADPAQAALLQISAGTALILGVSLSVDPAGRPVEFGTSHFVGERVTLTLDHA</sequence>
<name>A0A2R8BUT6_9RHOB</name>
<dbReference type="PANTHER" id="PTHR44846:SF1">
    <property type="entry name" value="MANNOSYL-D-GLYCERATE TRANSPORT_METABOLISM SYSTEM REPRESSOR MNGR-RELATED"/>
    <property type="match status" value="1"/>
</dbReference>